<protein>
    <submittedName>
        <fullName evidence="5">Uncharacterized protein</fullName>
    </submittedName>
</protein>
<evidence type="ECO:0000256" key="1">
    <source>
        <dbReference type="ARBA" id="ARBA00010701"/>
    </source>
</evidence>
<dbReference type="Gene3D" id="3.40.50.1820">
    <property type="entry name" value="alpha/beta hydrolase"/>
    <property type="match status" value="1"/>
</dbReference>
<accession>A0A5N6QR85</accession>
<gene>
    <name evidence="5" type="ORF">FH972_005752</name>
</gene>
<dbReference type="GO" id="GO:0016042">
    <property type="term" value="P:lipid catabolic process"/>
    <property type="evidence" value="ECO:0007669"/>
    <property type="project" value="UniProtKB-KW"/>
</dbReference>
<dbReference type="PANTHER" id="PTHR31403">
    <property type="entry name" value="PHOSPHOLIPASE A1-IBETA2, CHLOROPLASTIC"/>
    <property type="match status" value="1"/>
</dbReference>
<dbReference type="EMBL" id="CM017322">
    <property type="protein sequence ID" value="KAE8009306.1"/>
    <property type="molecule type" value="Genomic_DNA"/>
</dbReference>
<dbReference type="Proteomes" id="UP000327013">
    <property type="component" value="Chromosome 2"/>
</dbReference>
<keyword evidence="6" id="KW-1185">Reference proteome</keyword>
<evidence type="ECO:0000256" key="2">
    <source>
        <dbReference type="ARBA" id="ARBA00022801"/>
    </source>
</evidence>
<evidence type="ECO:0000313" key="6">
    <source>
        <dbReference type="Proteomes" id="UP000327013"/>
    </source>
</evidence>
<comment type="similarity">
    <text evidence="1">Belongs to the AB hydrolase superfamily. Lipase family.</text>
</comment>
<reference evidence="5 6" key="1">
    <citation type="submission" date="2019-06" db="EMBL/GenBank/DDBJ databases">
        <title>A chromosomal-level reference genome of Carpinus fangiana (Coryloideae, Betulaceae).</title>
        <authorList>
            <person name="Yang X."/>
            <person name="Wang Z."/>
            <person name="Zhang L."/>
            <person name="Hao G."/>
            <person name="Liu J."/>
            <person name="Yang Y."/>
        </authorList>
    </citation>
    <scope>NUCLEOTIDE SEQUENCE [LARGE SCALE GENOMIC DNA]</scope>
    <source>
        <strain evidence="5">Cfa_2016G</strain>
        <tissue evidence="5">Leaf</tissue>
    </source>
</reference>
<name>A0A5N6QR85_9ROSI</name>
<evidence type="ECO:0000256" key="3">
    <source>
        <dbReference type="ARBA" id="ARBA00022963"/>
    </source>
</evidence>
<proteinExistence type="inferred from homology"/>
<keyword evidence="3" id="KW-0442">Lipid degradation</keyword>
<organism evidence="5 6">
    <name type="scientific">Carpinus fangiana</name>
    <dbReference type="NCBI Taxonomy" id="176857"/>
    <lineage>
        <taxon>Eukaryota</taxon>
        <taxon>Viridiplantae</taxon>
        <taxon>Streptophyta</taxon>
        <taxon>Embryophyta</taxon>
        <taxon>Tracheophyta</taxon>
        <taxon>Spermatophyta</taxon>
        <taxon>Magnoliopsida</taxon>
        <taxon>eudicotyledons</taxon>
        <taxon>Gunneridae</taxon>
        <taxon>Pentapetalae</taxon>
        <taxon>rosids</taxon>
        <taxon>fabids</taxon>
        <taxon>Fagales</taxon>
        <taxon>Betulaceae</taxon>
        <taxon>Carpinus</taxon>
    </lineage>
</organism>
<sequence>MGLYTRDLHVREAWVTVTHAGLIAPRPCTHLPHVPVRCSTATIIPQPPTLNNKITTVKNLESLLDPIENSTATGDNYPYRFMLGPAKLGKKWREYQVIRNWEGLLDPLDENLHREILKYVQFVNATYKSFDFDPSSLLMPTPSSPEARFSSELGFLTGYRLTKDLRATSGIKPKTKLPDFERFYMLIFTLGRH</sequence>
<dbReference type="GO" id="GO:0004620">
    <property type="term" value="F:phospholipase activity"/>
    <property type="evidence" value="ECO:0007669"/>
    <property type="project" value="TreeGrafter"/>
</dbReference>
<evidence type="ECO:0000313" key="5">
    <source>
        <dbReference type="EMBL" id="KAE8009306.1"/>
    </source>
</evidence>
<dbReference type="InterPro" id="IPR029058">
    <property type="entry name" value="AB_hydrolase_fold"/>
</dbReference>
<dbReference type="PANTHER" id="PTHR31403:SF54">
    <property type="entry name" value="PHOSPHOLIPASE A(1) DAD1, CHLOROPLASTIC"/>
    <property type="match status" value="1"/>
</dbReference>
<dbReference type="AlphaFoldDB" id="A0A5N6QR85"/>
<evidence type="ECO:0000256" key="4">
    <source>
        <dbReference type="ARBA" id="ARBA00023098"/>
    </source>
</evidence>
<keyword evidence="4" id="KW-0443">Lipid metabolism</keyword>
<keyword evidence="2" id="KW-0378">Hydrolase</keyword>